<dbReference type="AlphaFoldDB" id="A0A2K3MY09"/>
<reference evidence="1 2" key="2">
    <citation type="journal article" date="2017" name="Front. Plant Sci.">
        <title>Gene Classification and Mining of Molecular Markers Useful in Red Clover (Trifolium pratense) Breeding.</title>
        <authorList>
            <person name="Istvanek J."/>
            <person name="Dluhosova J."/>
            <person name="Dluhos P."/>
            <person name="Patkova L."/>
            <person name="Nedelnik J."/>
            <person name="Repkova J."/>
        </authorList>
    </citation>
    <scope>NUCLEOTIDE SEQUENCE [LARGE SCALE GENOMIC DNA]</scope>
    <source>
        <strain evidence="2">cv. Tatra</strain>
        <tissue evidence="1">Young leaves</tissue>
    </source>
</reference>
<comment type="caution">
    <text evidence="1">The sequence shown here is derived from an EMBL/GenBank/DDBJ whole genome shotgun (WGS) entry which is preliminary data.</text>
</comment>
<reference evidence="1 2" key="1">
    <citation type="journal article" date="2014" name="Am. J. Bot.">
        <title>Genome assembly and annotation for red clover (Trifolium pratense; Fabaceae).</title>
        <authorList>
            <person name="Istvanek J."/>
            <person name="Jaros M."/>
            <person name="Krenek A."/>
            <person name="Repkova J."/>
        </authorList>
    </citation>
    <scope>NUCLEOTIDE SEQUENCE [LARGE SCALE GENOMIC DNA]</scope>
    <source>
        <strain evidence="2">cv. Tatra</strain>
        <tissue evidence="1">Young leaves</tissue>
    </source>
</reference>
<dbReference type="Proteomes" id="UP000236291">
    <property type="component" value="Unassembled WGS sequence"/>
</dbReference>
<evidence type="ECO:0000313" key="1">
    <source>
        <dbReference type="EMBL" id="PNX95677.1"/>
    </source>
</evidence>
<name>A0A2K3MY09_TRIPR</name>
<protein>
    <submittedName>
        <fullName evidence="1">Uncharacterized protein</fullName>
    </submittedName>
</protein>
<sequence>MRAIVPRWTSILPRWGPDYDQVLGVHTWIDRNVTKERIANTPWRLPGSESTFVLWCSSSVPMNGRVVFLHADAPTLKSVRGGVSIAGYSIAVEQKSTSLCLTYLTMLNAGG</sequence>
<gene>
    <name evidence="1" type="ORF">L195_g018871</name>
</gene>
<dbReference type="EMBL" id="ASHM01013715">
    <property type="protein sequence ID" value="PNX95677.1"/>
    <property type="molecule type" value="Genomic_DNA"/>
</dbReference>
<organism evidence="1 2">
    <name type="scientific">Trifolium pratense</name>
    <name type="common">Red clover</name>
    <dbReference type="NCBI Taxonomy" id="57577"/>
    <lineage>
        <taxon>Eukaryota</taxon>
        <taxon>Viridiplantae</taxon>
        <taxon>Streptophyta</taxon>
        <taxon>Embryophyta</taxon>
        <taxon>Tracheophyta</taxon>
        <taxon>Spermatophyta</taxon>
        <taxon>Magnoliopsida</taxon>
        <taxon>eudicotyledons</taxon>
        <taxon>Gunneridae</taxon>
        <taxon>Pentapetalae</taxon>
        <taxon>rosids</taxon>
        <taxon>fabids</taxon>
        <taxon>Fabales</taxon>
        <taxon>Fabaceae</taxon>
        <taxon>Papilionoideae</taxon>
        <taxon>50 kb inversion clade</taxon>
        <taxon>NPAAA clade</taxon>
        <taxon>Hologalegina</taxon>
        <taxon>IRL clade</taxon>
        <taxon>Trifolieae</taxon>
        <taxon>Trifolium</taxon>
    </lineage>
</organism>
<proteinExistence type="predicted"/>
<evidence type="ECO:0000313" key="2">
    <source>
        <dbReference type="Proteomes" id="UP000236291"/>
    </source>
</evidence>
<accession>A0A2K3MY09</accession>